<dbReference type="GO" id="GO:0004175">
    <property type="term" value="F:endopeptidase activity"/>
    <property type="evidence" value="ECO:0007669"/>
    <property type="project" value="UniProtKB-ARBA"/>
</dbReference>
<feature type="transmembrane region" description="Helical" evidence="2">
    <location>
        <begin position="7"/>
        <end position="27"/>
    </location>
</feature>
<dbReference type="GO" id="GO:0006508">
    <property type="term" value="P:proteolysis"/>
    <property type="evidence" value="ECO:0007669"/>
    <property type="project" value="UniProtKB-KW"/>
</dbReference>
<protein>
    <submittedName>
        <fullName evidence="4">CAAX protease</fullName>
    </submittedName>
</protein>
<dbReference type="PANTHER" id="PTHR36435">
    <property type="entry name" value="SLR1288 PROTEIN"/>
    <property type="match status" value="1"/>
</dbReference>
<dbReference type="KEGG" id="lhw:BSQ49_02980"/>
<evidence type="ECO:0000313" key="4">
    <source>
        <dbReference type="EMBL" id="AUJ29253.1"/>
    </source>
</evidence>
<dbReference type="Proteomes" id="UP000314960">
    <property type="component" value="Chromosome"/>
</dbReference>
<feature type="domain" description="CAAX prenyl protease 2/Lysostaphin resistance protein A-like" evidence="3">
    <location>
        <begin position="118"/>
        <end position="203"/>
    </location>
</feature>
<dbReference type="RefSeq" id="WP_141052857.1">
    <property type="nucleotide sequence ID" value="NZ_CP018176.1"/>
</dbReference>
<dbReference type="InterPro" id="IPR003675">
    <property type="entry name" value="Rce1/LyrA-like_dom"/>
</dbReference>
<keyword evidence="2" id="KW-1133">Transmembrane helix</keyword>
<feature type="transmembrane region" description="Helical" evidence="2">
    <location>
        <begin position="117"/>
        <end position="135"/>
    </location>
</feature>
<keyword evidence="4" id="KW-0645">Protease</keyword>
<proteinExistence type="inferred from homology"/>
<dbReference type="EMBL" id="CP018176">
    <property type="protein sequence ID" value="AUJ29253.1"/>
    <property type="molecule type" value="Genomic_DNA"/>
</dbReference>
<accession>A0A3Q8CX68</accession>
<comment type="similarity">
    <text evidence="1">Belongs to the UPF0177 family.</text>
</comment>
<organism evidence="4 5">
    <name type="scientific">Liquorilactobacillus hordei</name>
    <dbReference type="NCBI Taxonomy" id="468911"/>
    <lineage>
        <taxon>Bacteria</taxon>
        <taxon>Bacillati</taxon>
        <taxon>Bacillota</taxon>
        <taxon>Bacilli</taxon>
        <taxon>Lactobacillales</taxon>
        <taxon>Lactobacillaceae</taxon>
        <taxon>Liquorilactobacillus</taxon>
    </lineage>
</organism>
<dbReference type="InterPro" id="IPR052710">
    <property type="entry name" value="CAAX_protease"/>
</dbReference>
<feature type="transmembrane region" description="Helical" evidence="2">
    <location>
        <begin position="72"/>
        <end position="97"/>
    </location>
</feature>
<keyword evidence="2" id="KW-0812">Transmembrane</keyword>
<evidence type="ECO:0000256" key="2">
    <source>
        <dbReference type="SAM" id="Phobius"/>
    </source>
</evidence>
<feature type="transmembrane region" description="Helical" evidence="2">
    <location>
        <begin position="170"/>
        <end position="185"/>
    </location>
</feature>
<name>A0A3Q8CX68_9LACO</name>
<keyword evidence="2" id="KW-0472">Membrane</keyword>
<dbReference type="PANTHER" id="PTHR36435:SF6">
    <property type="entry name" value="ABORTIVE INFECTION PROTEIN"/>
    <property type="match status" value="1"/>
</dbReference>
<dbReference type="GO" id="GO:0080120">
    <property type="term" value="P:CAAX-box protein maturation"/>
    <property type="evidence" value="ECO:0007669"/>
    <property type="project" value="UniProtKB-ARBA"/>
</dbReference>
<sequence length="210" mass="23740">MNIRRNSLVLLVTYLVVMLFPSILFAIFQNNSLLFIATTILGIAGIFFMFYLNYKLPFKNRLEEKSSSMTSILLLGVVGTFLAFIIQKVSMFAEVYLLHQSAVSENTSQIMTIVSHYPYYLIYVIIAAPVMEEFIFRKVFFGNIATFINPIGAALISSILFSIAHADGHYLTYACLGIVLSFIYYKAHDIKAPIITHILMNLLIVALQLK</sequence>
<evidence type="ECO:0000259" key="3">
    <source>
        <dbReference type="Pfam" id="PF02517"/>
    </source>
</evidence>
<evidence type="ECO:0000313" key="5">
    <source>
        <dbReference type="Proteomes" id="UP000314960"/>
    </source>
</evidence>
<evidence type="ECO:0000256" key="1">
    <source>
        <dbReference type="ARBA" id="ARBA00009067"/>
    </source>
</evidence>
<dbReference type="Pfam" id="PF02517">
    <property type="entry name" value="Rce1-like"/>
    <property type="match status" value="1"/>
</dbReference>
<feature type="transmembrane region" description="Helical" evidence="2">
    <location>
        <begin position="192"/>
        <end position="209"/>
    </location>
</feature>
<dbReference type="AlphaFoldDB" id="A0A3Q8CX68"/>
<feature type="transmembrane region" description="Helical" evidence="2">
    <location>
        <begin position="147"/>
        <end position="164"/>
    </location>
</feature>
<feature type="transmembrane region" description="Helical" evidence="2">
    <location>
        <begin position="33"/>
        <end position="52"/>
    </location>
</feature>
<reference evidence="4 5" key="1">
    <citation type="submission" date="2016-11" db="EMBL/GenBank/DDBJ databases">
        <title>Interaction between Lactobacillus species and yeast in water kefir.</title>
        <authorList>
            <person name="Behr J."/>
            <person name="Xu D."/>
            <person name="Vogel R.F."/>
        </authorList>
    </citation>
    <scope>NUCLEOTIDE SEQUENCE [LARGE SCALE GENOMIC DNA]</scope>
    <source>
        <strain evidence="4 5">TMW 1.1822</strain>
    </source>
</reference>
<keyword evidence="4" id="KW-0378">Hydrolase</keyword>
<gene>
    <name evidence="4" type="ORF">BSQ49_02980</name>
</gene>